<reference evidence="1 2" key="1">
    <citation type="submission" date="2017-06" db="EMBL/GenBank/DDBJ databases">
        <authorList>
            <person name="Kim H.J."/>
            <person name="Triplett B.A."/>
        </authorList>
    </citation>
    <scope>NUCLEOTIDE SEQUENCE [LARGE SCALE GENOMIC DNA]</scope>
    <source>
        <strain evidence="1 2">B29T1</strain>
    </source>
</reference>
<sequence>MEQLGRLQGVDARQARLFAAADGRRLRLPSDGGGLEAAA</sequence>
<name>A0A212PYX7_9PROT</name>
<protein>
    <submittedName>
        <fullName evidence="1">Uncharacterized protein</fullName>
    </submittedName>
</protein>
<keyword evidence="2" id="KW-1185">Reference proteome</keyword>
<organism evidence="1 2">
    <name type="scientific">Arboricoccus pini</name>
    <dbReference type="NCBI Taxonomy" id="1963835"/>
    <lineage>
        <taxon>Bacteria</taxon>
        <taxon>Pseudomonadati</taxon>
        <taxon>Pseudomonadota</taxon>
        <taxon>Alphaproteobacteria</taxon>
        <taxon>Geminicoccales</taxon>
        <taxon>Geminicoccaceae</taxon>
        <taxon>Arboricoccus</taxon>
    </lineage>
</organism>
<evidence type="ECO:0000313" key="2">
    <source>
        <dbReference type="Proteomes" id="UP000197065"/>
    </source>
</evidence>
<accession>A0A212PYX7</accession>
<dbReference type="EMBL" id="FYEH01000001">
    <property type="protein sequence ID" value="SNB52189.1"/>
    <property type="molecule type" value="Genomic_DNA"/>
</dbReference>
<gene>
    <name evidence="1" type="ORF">SAMN07250955_101202</name>
</gene>
<evidence type="ECO:0000313" key="1">
    <source>
        <dbReference type="EMBL" id="SNB52189.1"/>
    </source>
</evidence>
<dbReference type="AlphaFoldDB" id="A0A212PYX7"/>
<proteinExistence type="predicted"/>
<dbReference type="Proteomes" id="UP000197065">
    <property type="component" value="Unassembled WGS sequence"/>
</dbReference>